<reference evidence="2" key="1">
    <citation type="submission" date="2014-11" db="EMBL/GenBank/DDBJ databases">
        <authorList>
            <person name="Amaro Gonzalez C."/>
        </authorList>
    </citation>
    <scope>NUCLEOTIDE SEQUENCE</scope>
</reference>
<evidence type="ECO:0000256" key="1">
    <source>
        <dbReference type="SAM" id="MobiDB-lite"/>
    </source>
</evidence>
<evidence type="ECO:0000313" key="2">
    <source>
        <dbReference type="EMBL" id="JAH24888.1"/>
    </source>
</evidence>
<accession>A0A0E9R986</accession>
<proteinExistence type="predicted"/>
<feature type="compositionally biased region" description="Polar residues" evidence="1">
    <location>
        <begin position="1"/>
        <end position="19"/>
    </location>
</feature>
<dbReference type="EMBL" id="GBXM01083689">
    <property type="protein sequence ID" value="JAH24888.1"/>
    <property type="molecule type" value="Transcribed_RNA"/>
</dbReference>
<feature type="region of interest" description="Disordered" evidence="1">
    <location>
        <begin position="1"/>
        <end position="26"/>
    </location>
</feature>
<reference evidence="2" key="2">
    <citation type="journal article" date="2015" name="Fish Shellfish Immunol.">
        <title>Early steps in the European eel (Anguilla anguilla)-Vibrio vulnificus interaction in the gills: Role of the RtxA13 toxin.</title>
        <authorList>
            <person name="Callol A."/>
            <person name="Pajuelo D."/>
            <person name="Ebbesson L."/>
            <person name="Teles M."/>
            <person name="MacKenzie S."/>
            <person name="Amaro C."/>
        </authorList>
    </citation>
    <scope>NUCLEOTIDE SEQUENCE</scope>
</reference>
<name>A0A0E9R986_ANGAN</name>
<organism evidence="2">
    <name type="scientific">Anguilla anguilla</name>
    <name type="common">European freshwater eel</name>
    <name type="synonym">Muraena anguilla</name>
    <dbReference type="NCBI Taxonomy" id="7936"/>
    <lineage>
        <taxon>Eukaryota</taxon>
        <taxon>Metazoa</taxon>
        <taxon>Chordata</taxon>
        <taxon>Craniata</taxon>
        <taxon>Vertebrata</taxon>
        <taxon>Euteleostomi</taxon>
        <taxon>Actinopterygii</taxon>
        <taxon>Neopterygii</taxon>
        <taxon>Teleostei</taxon>
        <taxon>Anguilliformes</taxon>
        <taxon>Anguillidae</taxon>
        <taxon>Anguilla</taxon>
    </lineage>
</organism>
<dbReference type="AlphaFoldDB" id="A0A0E9R986"/>
<protein>
    <submittedName>
        <fullName evidence="2">Uncharacterized protein</fullName>
    </submittedName>
</protein>
<sequence length="26" mass="3006">MFPNNVLSDSLTSEAQQSAYEFRKRS</sequence>